<name>A0A182VY69_9DIPT</name>
<dbReference type="AlphaFoldDB" id="A0A182VY69"/>
<proteinExistence type="predicted"/>
<sequence>MDVLNGTSRNGGANSLTACTAPDGSSRSTSVIWPEMSTLTVGRVRDVMLSVLSHSDAKRTQKLRERDDPGEIRQTGAVDISELNALRRIIFHATE</sequence>
<evidence type="ECO:0000313" key="3">
    <source>
        <dbReference type="Proteomes" id="UP000075920"/>
    </source>
</evidence>
<keyword evidence="3" id="KW-1185">Reference proteome</keyword>
<dbReference type="Proteomes" id="UP000075920">
    <property type="component" value="Unassembled WGS sequence"/>
</dbReference>
<feature type="region of interest" description="Disordered" evidence="1">
    <location>
        <begin position="1"/>
        <end position="28"/>
    </location>
</feature>
<evidence type="ECO:0000313" key="2">
    <source>
        <dbReference type="EnsemblMetazoa" id="AMIN003019-PA"/>
    </source>
</evidence>
<reference evidence="3" key="1">
    <citation type="submission" date="2013-03" db="EMBL/GenBank/DDBJ databases">
        <title>The Genome Sequence of Anopheles minimus MINIMUS1.</title>
        <authorList>
            <consortium name="The Broad Institute Genomics Platform"/>
            <person name="Neafsey D.E."/>
            <person name="Walton C."/>
            <person name="Walker B."/>
            <person name="Young S.K."/>
            <person name="Zeng Q."/>
            <person name="Gargeya S."/>
            <person name="Fitzgerald M."/>
            <person name="Haas B."/>
            <person name="Abouelleil A."/>
            <person name="Allen A.W."/>
            <person name="Alvarado L."/>
            <person name="Arachchi H.M."/>
            <person name="Berlin A.M."/>
            <person name="Chapman S.B."/>
            <person name="Gainer-Dewar J."/>
            <person name="Goldberg J."/>
            <person name="Griggs A."/>
            <person name="Gujja S."/>
            <person name="Hansen M."/>
            <person name="Howarth C."/>
            <person name="Imamovic A."/>
            <person name="Ireland A."/>
            <person name="Larimer J."/>
            <person name="McCowan C."/>
            <person name="Murphy C."/>
            <person name="Pearson M."/>
            <person name="Poon T.W."/>
            <person name="Priest M."/>
            <person name="Roberts A."/>
            <person name="Saif S."/>
            <person name="Shea T."/>
            <person name="Sisk P."/>
            <person name="Sykes S."/>
            <person name="Wortman J."/>
            <person name="Nusbaum C."/>
            <person name="Birren B."/>
        </authorList>
    </citation>
    <scope>NUCLEOTIDE SEQUENCE [LARGE SCALE GENOMIC DNA]</scope>
    <source>
        <strain evidence="3">MINIMUS1</strain>
    </source>
</reference>
<dbReference type="EnsemblMetazoa" id="AMIN003019-RA">
    <property type="protein sequence ID" value="AMIN003019-PA"/>
    <property type="gene ID" value="AMIN003019"/>
</dbReference>
<dbReference type="VEuPathDB" id="VectorBase:AMIN003019"/>
<reference evidence="2" key="2">
    <citation type="submission" date="2020-05" db="UniProtKB">
        <authorList>
            <consortium name="EnsemblMetazoa"/>
        </authorList>
    </citation>
    <scope>IDENTIFICATION</scope>
    <source>
        <strain evidence="2">MINIMUS1</strain>
    </source>
</reference>
<evidence type="ECO:0000256" key="1">
    <source>
        <dbReference type="SAM" id="MobiDB-lite"/>
    </source>
</evidence>
<protein>
    <submittedName>
        <fullName evidence="2">Uncharacterized protein</fullName>
    </submittedName>
</protein>
<organism evidence="2 3">
    <name type="scientific">Anopheles minimus</name>
    <dbReference type="NCBI Taxonomy" id="112268"/>
    <lineage>
        <taxon>Eukaryota</taxon>
        <taxon>Metazoa</taxon>
        <taxon>Ecdysozoa</taxon>
        <taxon>Arthropoda</taxon>
        <taxon>Hexapoda</taxon>
        <taxon>Insecta</taxon>
        <taxon>Pterygota</taxon>
        <taxon>Neoptera</taxon>
        <taxon>Endopterygota</taxon>
        <taxon>Diptera</taxon>
        <taxon>Nematocera</taxon>
        <taxon>Culicoidea</taxon>
        <taxon>Culicidae</taxon>
        <taxon>Anophelinae</taxon>
        <taxon>Anopheles</taxon>
    </lineage>
</organism>
<accession>A0A182VY69</accession>